<dbReference type="AlphaFoldDB" id="A0A7T4UR73"/>
<reference evidence="1 2" key="1">
    <citation type="submission" date="2020-12" db="EMBL/GenBank/DDBJ databases">
        <authorList>
            <person name="Shan Y."/>
        </authorList>
    </citation>
    <scope>NUCLEOTIDE SEQUENCE [LARGE SCALE GENOMIC DNA]</scope>
    <source>
        <strain evidence="2">csc3.9</strain>
    </source>
</reference>
<keyword evidence="2" id="KW-1185">Reference proteome</keyword>
<dbReference type="RefSeq" id="WP_198571002.1">
    <property type="nucleotide sequence ID" value="NZ_CP066167.1"/>
</dbReference>
<dbReference type="Proteomes" id="UP000596063">
    <property type="component" value="Chromosome"/>
</dbReference>
<organism evidence="1 2">
    <name type="scientific">Spongiibacter nanhainus</name>
    <dbReference type="NCBI Taxonomy" id="2794344"/>
    <lineage>
        <taxon>Bacteria</taxon>
        <taxon>Pseudomonadati</taxon>
        <taxon>Pseudomonadota</taxon>
        <taxon>Gammaproteobacteria</taxon>
        <taxon>Cellvibrionales</taxon>
        <taxon>Spongiibacteraceae</taxon>
        <taxon>Spongiibacter</taxon>
    </lineage>
</organism>
<dbReference type="KEGG" id="snan:I6N98_06615"/>
<evidence type="ECO:0000313" key="2">
    <source>
        <dbReference type="Proteomes" id="UP000596063"/>
    </source>
</evidence>
<name>A0A7T4UR73_9GAMM</name>
<protein>
    <recommendedName>
        <fullName evidence="3">Aminoglycoside phosphotransferase domain-containing protein</fullName>
    </recommendedName>
</protein>
<evidence type="ECO:0000313" key="1">
    <source>
        <dbReference type="EMBL" id="QQD19518.1"/>
    </source>
</evidence>
<proteinExistence type="predicted"/>
<accession>A0A7T4UR73</accession>
<evidence type="ECO:0008006" key="3">
    <source>
        <dbReference type="Google" id="ProtNLM"/>
    </source>
</evidence>
<sequence length="436" mass="48357">MAPQSDHNTQALWVTGDDSGLSIPATPEALLSDAPAFLTTAMHAQGTMDRDDAVLAVRESQVVAGGSTGKKLLLDLDYRYPHRHADSQLFVKFSRDYDDPIRDQAKGQLEAEVKLGLVSQQPGFPIAVPRCFFADYQHSSGTGLLITQCIPFGRDGVEPIHEKCLDYQLDGAVEHYRAILKNLGTLAGGLKVGAKRAGRIAAVSSYFPFDGDAQDKQLTVRYSTEQLQRRLDKLRAFIEDYPGLCPWSLAGVEEVEVLSASLPTVLTEQERLRDQLHNNDDYMALMHWNANIDNAWFWRDGDTLHCGLMDWGGVGQMNIGLALWGALSACEPEVWQQHLDDLLDGFVTAFVEAGGPGLSRDTLKQHMAIAATLLGLSWLMDAPAMIHRAVPVLPRDADRWYPAIVESETARSQWLMLSNCLYLWRTLIESPALRQL</sequence>
<dbReference type="EMBL" id="CP066167">
    <property type="protein sequence ID" value="QQD19518.1"/>
    <property type="molecule type" value="Genomic_DNA"/>
</dbReference>
<gene>
    <name evidence="1" type="ORF">I6N98_06615</name>
</gene>